<dbReference type="EMBL" id="JARJJS010000001">
    <property type="protein sequence ID" value="MDF4023495.1"/>
    <property type="molecule type" value="Genomic_DNA"/>
</dbReference>
<sequence>MPQNAPVLRDIHVPEVSMWWPLAPGWWVLIALALIAVAIAIHAWRRRVARRRRADAVLAELHAARERHAVDGDAAAFAASVNQLLRRVARLRDPRSVTLSGDAWARALAAQAPRADVALLVALDAAMYRPRADIDVAGTCRDADAWIRAALRRSSRVTA</sequence>
<name>A0ABT6B5U9_9GAMM</name>
<proteinExistence type="predicted"/>
<evidence type="ECO:0000313" key="2">
    <source>
        <dbReference type="EMBL" id="MDF4023495.1"/>
    </source>
</evidence>
<keyword evidence="1" id="KW-0472">Membrane</keyword>
<keyword evidence="1" id="KW-1133">Transmembrane helix</keyword>
<accession>A0ABT6B5U9</accession>
<dbReference type="InterPro" id="IPR025489">
    <property type="entry name" value="DUF4381"/>
</dbReference>
<comment type="caution">
    <text evidence="2">The sequence shown here is derived from an EMBL/GenBank/DDBJ whole genome shotgun (WGS) entry which is preliminary data.</text>
</comment>
<evidence type="ECO:0000256" key="1">
    <source>
        <dbReference type="SAM" id="Phobius"/>
    </source>
</evidence>
<keyword evidence="1" id="KW-0812">Transmembrane</keyword>
<feature type="transmembrane region" description="Helical" evidence="1">
    <location>
        <begin position="25"/>
        <end position="44"/>
    </location>
</feature>
<evidence type="ECO:0000313" key="3">
    <source>
        <dbReference type="Proteomes" id="UP001528850"/>
    </source>
</evidence>
<organism evidence="2 3">
    <name type="scientific">Luteibacter sahnii</name>
    <dbReference type="NCBI Taxonomy" id="3021977"/>
    <lineage>
        <taxon>Bacteria</taxon>
        <taxon>Pseudomonadati</taxon>
        <taxon>Pseudomonadota</taxon>
        <taxon>Gammaproteobacteria</taxon>
        <taxon>Lysobacterales</taxon>
        <taxon>Rhodanobacteraceae</taxon>
        <taxon>Luteibacter</taxon>
    </lineage>
</organism>
<dbReference type="Proteomes" id="UP001528850">
    <property type="component" value="Unassembled WGS sequence"/>
</dbReference>
<protein>
    <submittedName>
        <fullName evidence="2">DUF4381 domain-containing protein</fullName>
    </submittedName>
</protein>
<reference evidence="2 3" key="1">
    <citation type="journal article" date="2024" name="Curr. Microbiol.">
        <title>Luteibacter sahnii sp. nov., A Novel Yellow-Colored Xanthomonadin Pigment Producing Probiotic Bacterium from Healthy Rice Seed Microbiome.</title>
        <authorList>
            <person name="Jaiswal G."/>
            <person name="Rana R."/>
            <person name="Nayak P.K."/>
            <person name="Chouhan R."/>
            <person name="Gandhi S.G."/>
            <person name="Patel H.K."/>
            <person name="Patil P.B."/>
        </authorList>
    </citation>
    <scope>NUCLEOTIDE SEQUENCE [LARGE SCALE GENOMIC DNA]</scope>
    <source>
        <strain evidence="2 3">PPL201</strain>
    </source>
</reference>
<dbReference type="Pfam" id="PF14316">
    <property type="entry name" value="DUF4381"/>
    <property type="match status" value="1"/>
</dbReference>
<keyword evidence="3" id="KW-1185">Reference proteome</keyword>
<gene>
    <name evidence="2" type="ORF">P3W24_00705</name>
</gene>